<dbReference type="HOGENOM" id="CLU_3107305_0_0_1"/>
<evidence type="ECO:0000313" key="3">
    <source>
        <dbReference type="Proteomes" id="UP000054018"/>
    </source>
</evidence>
<dbReference type="AlphaFoldDB" id="A0A0D0ABI9"/>
<keyword evidence="3" id="KW-1185">Reference proteome</keyword>
<name>A0A0D0ABI9_9AGAM</name>
<dbReference type="EMBL" id="KN833689">
    <property type="protein sequence ID" value="KIK29388.1"/>
    <property type="molecule type" value="Genomic_DNA"/>
</dbReference>
<feature type="signal peptide" evidence="1">
    <location>
        <begin position="1"/>
        <end position="25"/>
    </location>
</feature>
<evidence type="ECO:0000313" key="2">
    <source>
        <dbReference type="EMBL" id="KIK29388.1"/>
    </source>
</evidence>
<sequence>MIVIASTHLVQLVNLLTIAIYQCQALRTVTKTSTHCTDTPNKNNLKMDEGY</sequence>
<proteinExistence type="predicted"/>
<feature type="chain" id="PRO_5002206741" evidence="1">
    <location>
        <begin position="26"/>
        <end position="51"/>
    </location>
</feature>
<dbReference type="Proteomes" id="UP000054018">
    <property type="component" value="Unassembled WGS sequence"/>
</dbReference>
<evidence type="ECO:0000256" key="1">
    <source>
        <dbReference type="SAM" id="SignalP"/>
    </source>
</evidence>
<gene>
    <name evidence="2" type="ORF">PISMIDRAFT_672069</name>
</gene>
<protein>
    <submittedName>
        <fullName evidence="2">Uncharacterized protein</fullName>
    </submittedName>
</protein>
<keyword evidence="1" id="KW-0732">Signal</keyword>
<reference evidence="3" key="2">
    <citation type="submission" date="2015-01" db="EMBL/GenBank/DDBJ databases">
        <title>Evolutionary Origins and Diversification of the Mycorrhizal Mutualists.</title>
        <authorList>
            <consortium name="DOE Joint Genome Institute"/>
            <consortium name="Mycorrhizal Genomics Consortium"/>
            <person name="Kohler A."/>
            <person name="Kuo A."/>
            <person name="Nagy L.G."/>
            <person name="Floudas D."/>
            <person name="Copeland A."/>
            <person name="Barry K.W."/>
            <person name="Cichocki N."/>
            <person name="Veneault-Fourrey C."/>
            <person name="LaButti K."/>
            <person name="Lindquist E.A."/>
            <person name="Lipzen A."/>
            <person name="Lundell T."/>
            <person name="Morin E."/>
            <person name="Murat C."/>
            <person name="Riley R."/>
            <person name="Ohm R."/>
            <person name="Sun H."/>
            <person name="Tunlid A."/>
            <person name="Henrissat B."/>
            <person name="Grigoriev I.V."/>
            <person name="Hibbett D.S."/>
            <person name="Martin F."/>
        </authorList>
    </citation>
    <scope>NUCLEOTIDE SEQUENCE [LARGE SCALE GENOMIC DNA]</scope>
    <source>
        <strain evidence="3">441</strain>
    </source>
</reference>
<organism evidence="2 3">
    <name type="scientific">Pisolithus microcarpus 441</name>
    <dbReference type="NCBI Taxonomy" id="765257"/>
    <lineage>
        <taxon>Eukaryota</taxon>
        <taxon>Fungi</taxon>
        <taxon>Dikarya</taxon>
        <taxon>Basidiomycota</taxon>
        <taxon>Agaricomycotina</taxon>
        <taxon>Agaricomycetes</taxon>
        <taxon>Agaricomycetidae</taxon>
        <taxon>Boletales</taxon>
        <taxon>Sclerodermatineae</taxon>
        <taxon>Pisolithaceae</taxon>
        <taxon>Pisolithus</taxon>
    </lineage>
</organism>
<accession>A0A0D0ABI9</accession>
<reference evidence="2 3" key="1">
    <citation type="submission" date="2014-04" db="EMBL/GenBank/DDBJ databases">
        <authorList>
            <consortium name="DOE Joint Genome Institute"/>
            <person name="Kuo A."/>
            <person name="Kohler A."/>
            <person name="Costa M.D."/>
            <person name="Nagy L.G."/>
            <person name="Floudas D."/>
            <person name="Copeland A."/>
            <person name="Barry K.W."/>
            <person name="Cichocki N."/>
            <person name="Veneault-Fourrey C."/>
            <person name="LaButti K."/>
            <person name="Lindquist E.A."/>
            <person name="Lipzen A."/>
            <person name="Lundell T."/>
            <person name="Morin E."/>
            <person name="Murat C."/>
            <person name="Sun H."/>
            <person name="Tunlid A."/>
            <person name="Henrissat B."/>
            <person name="Grigoriev I.V."/>
            <person name="Hibbett D.S."/>
            <person name="Martin F."/>
            <person name="Nordberg H.P."/>
            <person name="Cantor M.N."/>
            <person name="Hua S.X."/>
        </authorList>
    </citation>
    <scope>NUCLEOTIDE SEQUENCE [LARGE SCALE GENOMIC DNA]</scope>
    <source>
        <strain evidence="2 3">441</strain>
    </source>
</reference>